<evidence type="ECO:0000256" key="1">
    <source>
        <dbReference type="ARBA" id="ARBA00001954"/>
    </source>
</evidence>
<keyword evidence="5" id="KW-0408">Iron</keyword>
<evidence type="ECO:0000256" key="4">
    <source>
        <dbReference type="ARBA" id="ARBA00023002"/>
    </source>
</evidence>
<evidence type="ECO:0000313" key="9">
    <source>
        <dbReference type="Proteomes" id="UP000092124"/>
    </source>
</evidence>
<keyword evidence="9" id="KW-1185">Reference proteome</keyword>
<dbReference type="GO" id="GO:0005634">
    <property type="term" value="C:nucleus"/>
    <property type="evidence" value="ECO:0007669"/>
    <property type="project" value="UniProtKB-SubCell"/>
</dbReference>
<evidence type="ECO:0000256" key="6">
    <source>
        <dbReference type="ARBA" id="ARBA00023242"/>
    </source>
</evidence>
<name>A0A1A6H7Y5_NEOLE</name>
<dbReference type="Proteomes" id="UP000092124">
    <property type="component" value="Unassembled WGS sequence"/>
</dbReference>
<dbReference type="SUPFAM" id="SSF51197">
    <property type="entry name" value="Clavaminate synthase-like"/>
    <property type="match status" value="1"/>
</dbReference>
<accession>A0A1A6H7Y5</accession>
<dbReference type="AlphaFoldDB" id="A0A1A6H7Y5"/>
<dbReference type="OrthoDB" id="47172at2759"/>
<dbReference type="Gene3D" id="2.60.120.650">
    <property type="entry name" value="Cupin"/>
    <property type="match status" value="1"/>
</dbReference>
<sequence length="327" mass="36518">MFVRLYIESPYYLQKQKQKAFYGQQDIFKAYTCCISGRETCNVRIMSEDTKVPTEPLIPELKQDISIPDYCCLGDGEEEEITINAWFGPQGTISPLHHDPQQNFLVQVLGRKYIRLYSPQESEAVYPHETHLLHNTSQYQCWSLQFKPRITIPPMTTSRLDTILGHAEQHMAITRCDNPIFTAAPQTPLERANLAQGRASISILKGGYQKDLDAMDTMVGLKMLECLSGRTKSTGPQQLHADNATTTSTLKASYGRIGSCPASISLKEKNDRAHEAALSSLRDELQMNSDPSNGSPIEFHLISALLPGEAHLDSGLVMQGPHDPSPW</sequence>
<dbReference type="PANTHER" id="PTHR12461:SF106">
    <property type="entry name" value="BIFUNCTIONAL PEPTIDASE AND ARGINYL-HYDROXYLASE JMJD5"/>
    <property type="match status" value="1"/>
</dbReference>
<organism evidence="8 9">
    <name type="scientific">Neotoma lepida</name>
    <name type="common">Desert woodrat</name>
    <dbReference type="NCBI Taxonomy" id="56216"/>
    <lineage>
        <taxon>Eukaryota</taxon>
        <taxon>Metazoa</taxon>
        <taxon>Chordata</taxon>
        <taxon>Craniata</taxon>
        <taxon>Vertebrata</taxon>
        <taxon>Euteleostomi</taxon>
        <taxon>Mammalia</taxon>
        <taxon>Eutheria</taxon>
        <taxon>Euarchontoglires</taxon>
        <taxon>Glires</taxon>
        <taxon>Rodentia</taxon>
        <taxon>Myomorpha</taxon>
        <taxon>Muroidea</taxon>
        <taxon>Cricetidae</taxon>
        <taxon>Neotominae</taxon>
        <taxon>Neotoma</taxon>
    </lineage>
</organism>
<gene>
    <name evidence="8" type="ORF">A6R68_15501</name>
</gene>
<feature type="domain" description="Cupin-like" evidence="7">
    <location>
        <begin position="56"/>
        <end position="135"/>
    </location>
</feature>
<dbReference type="Pfam" id="PF13621">
    <property type="entry name" value="Cupin_8"/>
    <property type="match status" value="1"/>
</dbReference>
<dbReference type="STRING" id="56216.A0A1A6H7Y5"/>
<dbReference type="PANTHER" id="PTHR12461">
    <property type="entry name" value="HYPOXIA-INDUCIBLE FACTOR 1 ALPHA INHIBITOR-RELATED"/>
    <property type="match status" value="1"/>
</dbReference>
<protein>
    <recommendedName>
        <fullName evidence="7">Cupin-like domain-containing protein</fullName>
    </recommendedName>
</protein>
<proteinExistence type="predicted"/>
<comment type="caution">
    <text evidence="8">The sequence shown here is derived from an EMBL/GenBank/DDBJ whole genome shotgun (WGS) entry which is preliminary data.</text>
</comment>
<dbReference type="InterPro" id="IPR041667">
    <property type="entry name" value="Cupin_8"/>
</dbReference>
<evidence type="ECO:0000256" key="5">
    <source>
        <dbReference type="ARBA" id="ARBA00023004"/>
    </source>
</evidence>
<dbReference type="EMBL" id="LZPO01044546">
    <property type="protein sequence ID" value="OBS73960.1"/>
    <property type="molecule type" value="Genomic_DNA"/>
</dbReference>
<keyword evidence="3" id="KW-0479">Metal-binding</keyword>
<comment type="cofactor">
    <cofactor evidence="1">
        <name>Fe(2+)</name>
        <dbReference type="ChEBI" id="CHEBI:29033"/>
    </cofactor>
</comment>
<evidence type="ECO:0000313" key="8">
    <source>
        <dbReference type="EMBL" id="OBS73960.1"/>
    </source>
</evidence>
<evidence type="ECO:0000259" key="7">
    <source>
        <dbReference type="Pfam" id="PF13621"/>
    </source>
</evidence>
<dbReference type="GO" id="GO:0046872">
    <property type="term" value="F:metal ion binding"/>
    <property type="evidence" value="ECO:0007669"/>
    <property type="project" value="UniProtKB-KW"/>
</dbReference>
<evidence type="ECO:0000256" key="2">
    <source>
        <dbReference type="ARBA" id="ARBA00004123"/>
    </source>
</evidence>
<reference evidence="8 9" key="1">
    <citation type="submission" date="2016-06" db="EMBL/GenBank/DDBJ databases">
        <title>The Draft Genome Sequence and Annotation of the Desert Woodrat Neotoma lepida.</title>
        <authorList>
            <person name="Campbell M."/>
            <person name="Oakeson K.F."/>
            <person name="Yandell M."/>
            <person name="Halpert J.R."/>
            <person name="Dearing D."/>
        </authorList>
    </citation>
    <scope>NUCLEOTIDE SEQUENCE [LARGE SCALE GENOMIC DNA]</scope>
    <source>
        <strain evidence="8">417</strain>
        <tissue evidence="8">Liver</tissue>
    </source>
</reference>
<keyword evidence="4" id="KW-0560">Oxidoreductase</keyword>
<comment type="subcellular location">
    <subcellularLocation>
        <location evidence="2">Nucleus</location>
    </subcellularLocation>
</comment>
<keyword evidence="6" id="KW-0539">Nucleus</keyword>
<evidence type="ECO:0000256" key="3">
    <source>
        <dbReference type="ARBA" id="ARBA00022723"/>
    </source>
</evidence>
<dbReference type="GO" id="GO:0051864">
    <property type="term" value="F:histone H3K36 demethylase activity"/>
    <property type="evidence" value="ECO:0007669"/>
    <property type="project" value="TreeGrafter"/>
</dbReference>